<feature type="domain" description="Methyltransferase small" evidence="4">
    <location>
        <begin position="25"/>
        <end position="124"/>
    </location>
</feature>
<name>A0A5C6A045_9BACT</name>
<accession>A0A5C6A045</accession>
<dbReference type="Gene3D" id="3.40.50.150">
    <property type="entry name" value="Vaccinia Virus protein VP39"/>
    <property type="match status" value="1"/>
</dbReference>
<dbReference type="Pfam" id="PF05175">
    <property type="entry name" value="MTS"/>
    <property type="match status" value="1"/>
</dbReference>
<protein>
    <submittedName>
        <fullName evidence="5">Methyltransferase small domain protein</fullName>
    </submittedName>
</protein>
<keyword evidence="5" id="KW-0808">Transferase</keyword>
<dbReference type="GO" id="GO:0032259">
    <property type="term" value="P:methylation"/>
    <property type="evidence" value="ECO:0007669"/>
    <property type="project" value="UniProtKB-KW"/>
</dbReference>
<dbReference type="GO" id="GO:0008168">
    <property type="term" value="F:methyltransferase activity"/>
    <property type="evidence" value="ECO:0007669"/>
    <property type="project" value="UniProtKB-KW"/>
</dbReference>
<keyword evidence="2" id="KW-0949">S-adenosyl-L-methionine</keyword>
<keyword evidence="6" id="KW-1185">Reference proteome</keyword>
<dbReference type="RefSeq" id="WP_146579645.1">
    <property type="nucleotide sequence ID" value="NZ_SJPM01000010.1"/>
</dbReference>
<organism evidence="5 6">
    <name type="scientific">Neorhodopirellula pilleata</name>
    <dbReference type="NCBI Taxonomy" id="2714738"/>
    <lineage>
        <taxon>Bacteria</taxon>
        <taxon>Pseudomonadati</taxon>
        <taxon>Planctomycetota</taxon>
        <taxon>Planctomycetia</taxon>
        <taxon>Pirellulales</taxon>
        <taxon>Pirellulaceae</taxon>
        <taxon>Neorhodopirellula</taxon>
    </lineage>
</organism>
<evidence type="ECO:0000256" key="2">
    <source>
        <dbReference type="ARBA" id="ARBA00022691"/>
    </source>
</evidence>
<sequence length="374" mass="40692">MSNDSFYTPDEIAASMLGKCTLDSPARIVDFAAGDGALLRRAVAQWPTATVFATDINPKAVRSLQAEFPSWNISKCDFMSASSRAKAQAIESLAGRGDVVLLNPPFSYRGAATFPVNAWQETFHCSKAMAFVLLSLEHLTAGGQLIAILPESSLFGDKDARAWEAVKQRFTVTRGATAGRGVFSGCAARCTIVRLTQRKRKQAAKLVVDQPNFTLEVTLVRGSVPLYLDTGSDRTLVHSTDLQQSSVILNGHVASSERPSVCGPSVMIHRVGMPSIEKVALYLRRKRVTLSDCVIGLQCNSSGDAIALHKLIKAHETEYKQLYAGTCAPYTTVQRVVEFLNGIGCQTTVRTKNRTRPAVVDKRAGKPESRTRRT</sequence>
<keyword evidence="1 5" id="KW-0489">Methyltransferase</keyword>
<comment type="caution">
    <text evidence="5">The sequence shown here is derived from an EMBL/GenBank/DDBJ whole genome shotgun (WGS) entry which is preliminary data.</text>
</comment>
<dbReference type="SUPFAM" id="SSF53335">
    <property type="entry name" value="S-adenosyl-L-methionine-dependent methyltransferases"/>
    <property type="match status" value="1"/>
</dbReference>
<evidence type="ECO:0000313" key="6">
    <source>
        <dbReference type="Proteomes" id="UP000316213"/>
    </source>
</evidence>
<dbReference type="AlphaFoldDB" id="A0A5C6A045"/>
<dbReference type="EMBL" id="SJPM01000010">
    <property type="protein sequence ID" value="TWT92939.1"/>
    <property type="molecule type" value="Genomic_DNA"/>
</dbReference>
<reference evidence="5 6" key="1">
    <citation type="submission" date="2019-02" db="EMBL/GenBank/DDBJ databases">
        <title>Deep-cultivation of Planctomycetes and their phenomic and genomic characterization uncovers novel biology.</title>
        <authorList>
            <person name="Wiegand S."/>
            <person name="Jogler M."/>
            <person name="Boedeker C."/>
            <person name="Pinto D."/>
            <person name="Vollmers J."/>
            <person name="Rivas-Marin E."/>
            <person name="Kohn T."/>
            <person name="Peeters S.H."/>
            <person name="Heuer A."/>
            <person name="Rast P."/>
            <person name="Oberbeckmann S."/>
            <person name="Bunk B."/>
            <person name="Jeske O."/>
            <person name="Meyerdierks A."/>
            <person name="Storesund J.E."/>
            <person name="Kallscheuer N."/>
            <person name="Luecker S."/>
            <person name="Lage O.M."/>
            <person name="Pohl T."/>
            <person name="Merkel B.J."/>
            <person name="Hornburger P."/>
            <person name="Mueller R.-W."/>
            <person name="Bruemmer F."/>
            <person name="Labrenz M."/>
            <person name="Spormann A.M."/>
            <person name="Op Den Camp H."/>
            <person name="Overmann J."/>
            <person name="Amann R."/>
            <person name="Jetten M.S.M."/>
            <person name="Mascher T."/>
            <person name="Medema M.H."/>
            <person name="Devos D.P."/>
            <person name="Kaster A.-K."/>
            <person name="Ovreas L."/>
            <person name="Rohde M."/>
            <person name="Galperin M.Y."/>
            <person name="Jogler C."/>
        </authorList>
    </citation>
    <scope>NUCLEOTIDE SEQUENCE [LARGE SCALE GENOMIC DNA]</scope>
    <source>
        <strain evidence="5 6">Pla100</strain>
    </source>
</reference>
<evidence type="ECO:0000256" key="1">
    <source>
        <dbReference type="ARBA" id="ARBA00022603"/>
    </source>
</evidence>
<feature type="compositionally biased region" description="Basic and acidic residues" evidence="3">
    <location>
        <begin position="359"/>
        <end position="374"/>
    </location>
</feature>
<dbReference type="InterPro" id="IPR007848">
    <property type="entry name" value="Small_mtfrase_dom"/>
</dbReference>
<evidence type="ECO:0000256" key="3">
    <source>
        <dbReference type="SAM" id="MobiDB-lite"/>
    </source>
</evidence>
<dbReference type="InterPro" id="IPR029063">
    <property type="entry name" value="SAM-dependent_MTases_sf"/>
</dbReference>
<dbReference type="CDD" id="cd02440">
    <property type="entry name" value="AdoMet_MTases"/>
    <property type="match status" value="1"/>
</dbReference>
<feature type="region of interest" description="Disordered" evidence="3">
    <location>
        <begin position="354"/>
        <end position="374"/>
    </location>
</feature>
<evidence type="ECO:0000313" key="5">
    <source>
        <dbReference type="EMBL" id="TWT92939.1"/>
    </source>
</evidence>
<dbReference type="Proteomes" id="UP000316213">
    <property type="component" value="Unassembled WGS sequence"/>
</dbReference>
<proteinExistence type="predicted"/>
<gene>
    <name evidence="5" type="ORF">Pla100_42550</name>
</gene>
<evidence type="ECO:0000259" key="4">
    <source>
        <dbReference type="Pfam" id="PF05175"/>
    </source>
</evidence>
<dbReference type="OrthoDB" id="9814572at2"/>
<dbReference type="PRINTS" id="PR00507">
    <property type="entry name" value="N12N6MTFRASE"/>
</dbReference>